<evidence type="ECO:0000256" key="7">
    <source>
        <dbReference type="SAM" id="Coils"/>
    </source>
</evidence>
<dbReference type="Proteomes" id="UP000743370">
    <property type="component" value="Unassembled WGS sequence"/>
</dbReference>
<keyword evidence="6" id="KW-0012">Acyltransferase</keyword>
<dbReference type="PANTHER" id="PTHR42811">
    <property type="entry name" value="SERINE ACETYLTRANSFERASE"/>
    <property type="match status" value="1"/>
</dbReference>
<dbReference type="Gene3D" id="1.10.3130.10">
    <property type="entry name" value="serine acetyltransferase, domain 1"/>
    <property type="match status" value="2"/>
</dbReference>
<proteinExistence type="inferred from homology"/>
<evidence type="ECO:0000256" key="1">
    <source>
        <dbReference type="ARBA" id="ARBA00004876"/>
    </source>
</evidence>
<dbReference type="InterPro" id="IPR011004">
    <property type="entry name" value="Trimer_LpxA-like_sf"/>
</dbReference>
<dbReference type="EMBL" id="JABFOF010000010">
    <property type="protein sequence ID" value="KAG2376257.1"/>
    <property type="molecule type" value="Genomic_DNA"/>
</dbReference>
<dbReference type="GO" id="GO:0009001">
    <property type="term" value="F:serine O-acetyltransferase activity"/>
    <property type="evidence" value="ECO:0007669"/>
    <property type="project" value="UniProtKB-EC"/>
</dbReference>
<name>A0A8T0JM49_PHAAN</name>
<feature type="domain" description="GRIP" evidence="9">
    <location>
        <begin position="1194"/>
        <end position="1241"/>
    </location>
</feature>
<dbReference type="NCBIfam" id="NF041874">
    <property type="entry name" value="EPS_EpsC"/>
    <property type="match status" value="1"/>
</dbReference>
<dbReference type="InterPro" id="IPR001451">
    <property type="entry name" value="Hexapep"/>
</dbReference>
<gene>
    <name evidence="10" type="ORF">HKW66_Vig0155890</name>
</gene>
<feature type="coiled-coil region" evidence="7">
    <location>
        <begin position="822"/>
        <end position="1024"/>
    </location>
</feature>
<reference evidence="10 11" key="1">
    <citation type="submission" date="2020-05" db="EMBL/GenBank/DDBJ databases">
        <title>Vigna angularis (adzuki bean) Var. LongXiaoDou No. 4 denovo assembly.</title>
        <authorList>
            <person name="Xiang H."/>
        </authorList>
    </citation>
    <scope>NUCLEOTIDE SEQUENCE [LARGE SCALE GENOMIC DNA]</scope>
    <source>
        <tissue evidence="10">Leaf</tissue>
    </source>
</reference>
<dbReference type="InterPro" id="IPR045304">
    <property type="entry name" value="LbH_SAT"/>
</dbReference>
<dbReference type="EC" id="2.3.1.30" evidence="3"/>
<keyword evidence="4" id="KW-0028">Amino-acid biosynthesis</keyword>
<dbReference type="FunFam" id="2.160.10.10:FF:000002">
    <property type="entry name" value="Serine acetyltransferase"/>
    <property type="match status" value="1"/>
</dbReference>
<protein>
    <recommendedName>
        <fullName evidence="3">serine O-acetyltransferase</fullName>
        <ecNumber evidence="3">2.3.1.30</ecNumber>
    </recommendedName>
</protein>
<evidence type="ECO:0000256" key="3">
    <source>
        <dbReference type="ARBA" id="ARBA00013266"/>
    </source>
</evidence>
<dbReference type="InterPro" id="IPR053376">
    <property type="entry name" value="Serine_acetyltransferase"/>
</dbReference>
<evidence type="ECO:0000256" key="4">
    <source>
        <dbReference type="ARBA" id="ARBA00022605"/>
    </source>
</evidence>
<evidence type="ECO:0000259" key="9">
    <source>
        <dbReference type="PROSITE" id="PS50913"/>
    </source>
</evidence>
<evidence type="ECO:0000256" key="5">
    <source>
        <dbReference type="ARBA" id="ARBA00022679"/>
    </source>
</evidence>
<dbReference type="GO" id="GO:0005737">
    <property type="term" value="C:cytoplasm"/>
    <property type="evidence" value="ECO:0007669"/>
    <property type="project" value="InterPro"/>
</dbReference>
<dbReference type="Pfam" id="PF00132">
    <property type="entry name" value="Hexapep"/>
    <property type="match status" value="1"/>
</dbReference>
<comment type="pathway">
    <text evidence="1">Amino-acid biosynthesis; L-cysteine biosynthesis; L-cysteine from L-serine: step 1/2.</text>
</comment>
<feature type="region of interest" description="Disordered" evidence="8">
    <location>
        <begin position="391"/>
        <end position="417"/>
    </location>
</feature>
<dbReference type="InterPro" id="IPR010493">
    <property type="entry name" value="Ser_AcTrfase_N"/>
</dbReference>
<dbReference type="PROSITE" id="PS00101">
    <property type="entry name" value="HEXAPEP_TRANSFERASES"/>
    <property type="match status" value="1"/>
</dbReference>
<dbReference type="InterPro" id="IPR018357">
    <property type="entry name" value="Hexapep_transf_CS"/>
</dbReference>
<dbReference type="SMART" id="SM00755">
    <property type="entry name" value="Grip"/>
    <property type="match status" value="1"/>
</dbReference>
<evidence type="ECO:0000256" key="8">
    <source>
        <dbReference type="SAM" id="MobiDB-lite"/>
    </source>
</evidence>
<organism evidence="10 11">
    <name type="scientific">Phaseolus angularis</name>
    <name type="common">Azuki bean</name>
    <name type="synonym">Vigna angularis</name>
    <dbReference type="NCBI Taxonomy" id="3914"/>
    <lineage>
        <taxon>Eukaryota</taxon>
        <taxon>Viridiplantae</taxon>
        <taxon>Streptophyta</taxon>
        <taxon>Embryophyta</taxon>
        <taxon>Tracheophyta</taxon>
        <taxon>Spermatophyta</taxon>
        <taxon>Magnoliopsida</taxon>
        <taxon>eudicotyledons</taxon>
        <taxon>Gunneridae</taxon>
        <taxon>Pentapetalae</taxon>
        <taxon>rosids</taxon>
        <taxon>fabids</taxon>
        <taxon>Fabales</taxon>
        <taxon>Fabaceae</taxon>
        <taxon>Papilionoideae</taxon>
        <taxon>50 kb inversion clade</taxon>
        <taxon>NPAAA clade</taxon>
        <taxon>indigoferoid/millettioid clade</taxon>
        <taxon>Phaseoleae</taxon>
        <taxon>Vigna</taxon>
    </lineage>
</organism>
<dbReference type="PROSITE" id="PS50913">
    <property type="entry name" value="GRIP"/>
    <property type="match status" value="1"/>
</dbReference>
<dbReference type="AlphaFoldDB" id="A0A8T0JM49"/>
<comment type="similarity">
    <text evidence="2">Belongs to the transferase hexapeptide repeat family.</text>
</comment>
<dbReference type="Gene3D" id="2.160.10.10">
    <property type="entry name" value="Hexapeptide repeat proteins"/>
    <property type="match status" value="1"/>
</dbReference>
<dbReference type="InterPro" id="IPR042122">
    <property type="entry name" value="Ser_AcTrfase_N_sf"/>
</dbReference>
<accession>A0A8T0JM49</accession>
<dbReference type="InterPro" id="IPR000237">
    <property type="entry name" value="GRIP_dom"/>
</dbReference>
<feature type="coiled-coil region" evidence="7">
    <location>
        <begin position="1065"/>
        <end position="1099"/>
    </location>
</feature>
<dbReference type="CDD" id="cd03354">
    <property type="entry name" value="LbH_SAT"/>
    <property type="match status" value="1"/>
</dbReference>
<keyword evidence="5" id="KW-0808">Transferase</keyword>
<dbReference type="SMART" id="SM00971">
    <property type="entry name" value="SATase_N"/>
    <property type="match status" value="1"/>
</dbReference>
<evidence type="ECO:0000313" key="10">
    <source>
        <dbReference type="EMBL" id="KAG2376257.1"/>
    </source>
</evidence>
<sequence length="1270" mass="142080">MACLSRHHHRAWLTTQDMLQRCPLSAHQRRLHDDADSNPINVPSLSSAYRLFPVYAMGALDPTTEPELDGPDPIWNAVREEAKLEAEKEPILSSFLYASILAHDCFEQSLAFVVANRLQNATLLATQLMDIFCNGYHALQVHRVAHALWHQGRKVLALALQSRVSEVFGVDIHPAAKIGEGILLDHGTGVVIGETAIIGNRVSLMHGVTLGGTGKEIGDRHPKVGEGALIGASATILGNIKIGEGAMIAAGSLVLKDVPPHSIAAGIPAKVISGLEDHDPSLTMKHGKQHLEHDLSLRMTSLSLSLVKDKDATKDFFTQVATNFRDEKPNGAQNPDRNECQGHSETATFSALLRLHAGVRSVLPPAISPPPALLAFKSILHLCCKRSIASGEGDTGGMMDTHAEDSVRPEEHFPDEDHHYEDGSNGNIVLENGLSDGNQGPADTDDQLLEMVMDLRFQNDYLKSQFEGLKIVNSVHSDSSIQKGVGGLEDGDSDIVKELKEKILLLNKEFLEEKQTRIASEEALKHLQVAYSEAEAKGQELSEKLAEAQTKLDQEIKERDEKYSELDSKFNRLHKRAKQRIQEIQKEKDDIEARFSEVNEIAERASSQQLAMQQELERTRKQANEALKAMDGDRQQLRSANNNLRDTIEDLKRSLQPKESALEALQQSLAEKEQMLEDMRVLLQAAEEKRQAALVELSAKHQKNIESLEAQLNDALSDRSKAAESISSLQVLVAEKESRIAEMEAASTGEAARLRAVVESVKGELSHLKEEHEKERESWETASQALKAKLDIAQSNCIHAEVEVAKIRSQLESEVSAQTRILNMRDVELLAAKEEIRSLEKEFSSYKVRAHALLQKKDAELVAAKDSEQLRALEETLKEVENEVLSITEERDKVLQDLQSAMANHEKELAERDTTLENVKQQIRSLEIKLDSVNAQHLKEKEEWGLSLQNVEETWRSIKCEAIKAENEATATKDKQKELEELKQRFKKLKEEHTSFHDLADRTIEEKDYEISRLLDENKNLRQSLQSRPLVDQNDSYTTASHKLDSTNLSPSAAEQQILLLARQQAQREEELAQSQRHILALQEEIEELEHENRLHNQQVFICAKVFSSTGHHQFRLLTTRSDSLPKLWPNPAGFISSELGYLICSCNYSNTISICIVTIFHVTVHPVTVFLTFCSADLEAMLKTELRNMERSKKREGVDMTYLKNVILKLLETGEVEVLLPVIGMLLQFSPEEMQKCQQAYHTSTEVPPTPASDTSGSGLSLFSRFTFS</sequence>
<evidence type="ECO:0000256" key="2">
    <source>
        <dbReference type="ARBA" id="ARBA00007274"/>
    </source>
</evidence>
<dbReference type="Pfam" id="PF06426">
    <property type="entry name" value="SATase_N"/>
    <property type="match status" value="1"/>
</dbReference>
<feature type="coiled-coil region" evidence="7">
    <location>
        <begin position="496"/>
        <end position="789"/>
    </location>
</feature>
<evidence type="ECO:0000256" key="6">
    <source>
        <dbReference type="ARBA" id="ARBA00023315"/>
    </source>
</evidence>
<evidence type="ECO:0000313" key="11">
    <source>
        <dbReference type="Proteomes" id="UP000743370"/>
    </source>
</evidence>
<keyword evidence="7" id="KW-0175">Coiled coil</keyword>
<comment type="caution">
    <text evidence="10">The sequence shown here is derived from an EMBL/GenBank/DDBJ whole genome shotgun (WGS) entry which is preliminary data.</text>
</comment>
<dbReference type="GO" id="GO:0006535">
    <property type="term" value="P:cysteine biosynthetic process from serine"/>
    <property type="evidence" value="ECO:0007669"/>
    <property type="project" value="InterPro"/>
</dbReference>
<dbReference type="SUPFAM" id="SSF51161">
    <property type="entry name" value="Trimeric LpxA-like enzymes"/>
    <property type="match status" value="1"/>
</dbReference>
<feature type="compositionally biased region" description="Basic and acidic residues" evidence="8">
    <location>
        <begin position="401"/>
        <end position="417"/>
    </location>
</feature>
<dbReference type="Pfam" id="PF01465">
    <property type="entry name" value="GRIP"/>
    <property type="match status" value="1"/>
</dbReference>